<evidence type="ECO:0000313" key="7">
    <source>
        <dbReference type="Proteomes" id="UP000076154"/>
    </source>
</evidence>
<dbReference type="GO" id="GO:0006508">
    <property type="term" value="P:proteolysis"/>
    <property type="evidence" value="ECO:0007669"/>
    <property type="project" value="InterPro"/>
</dbReference>
<dbReference type="PANTHER" id="PTHR42776">
    <property type="entry name" value="SERINE PEPTIDASE S9 FAMILY MEMBER"/>
    <property type="match status" value="1"/>
</dbReference>
<evidence type="ECO:0000313" key="6">
    <source>
        <dbReference type="EMBL" id="RDB29887.1"/>
    </source>
</evidence>
<keyword evidence="3" id="KW-0720">Serine protease</keyword>
<evidence type="ECO:0000256" key="3">
    <source>
        <dbReference type="ARBA" id="ARBA00022825"/>
    </source>
</evidence>
<dbReference type="InterPro" id="IPR011042">
    <property type="entry name" value="6-blade_b-propeller_TolB-like"/>
</dbReference>
<proteinExistence type="inferred from homology"/>
<organism evidence="6 7">
    <name type="scientific">Hypsizygus marmoreus</name>
    <name type="common">White beech mushroom</name>
    <name type="synonym">Agaricus marmoreus</name>
    <dbReference type="NCBI Taxonomy" id="39966"/>
    <lineage>
        <taxon>Eukaryota</taxon>
        <taxon>Fungi</taxon>
        <taxon>Dikarya</taxon>
        <taxon>Basidiomycota</taxon>
        <taxon>Agaricomycotina</taxon>
        <taxon>Agaricomycetes</taxon>
        <taxon>Agaricomycetidae</taxon>
        <taxon>Agaricales</taxon>
        <taxon>Tricholomatineae</taxon>
        <taxon>Lyophyllaceae</taxon>
        <taxon>Hypsizygus</taxon>
    </lineage>
</organism>
<dbReference type="OrthoDB" id="43744at2759"/>
<comment type="caution">
    <text evidence="6">The sequence shown here is derived from an EMBL/GenBank/DDBJ whole genome shotgun (WGS) entry which is preliminary data.</text>
</comment>
<dbReference type="InterPro" id="IPR011659">
    <property type="entry name" value="WD40"/>
</dbReference>
<dbReference type="InterPro" id="IPR029058">
    <property type="entry name" value="AB_hydrolase_fold"/>
</dbReference>
<evidence type="ECO:0000256" key="2">
    <source>
        <dbReference type="ARBA" id="ARBA00022801"/>
    </source>
</evidence>
<name>A0A369KAK6_HYPMA</name>
<dbReference type="InParanoid" id="A0A369KAK6"/>
<dbReference type="EMBL" id="LUEZ02000009">
    <property type="protein sequence ID" value="RDB29887.1"/>
    <property type="molecule type" value="Genomic_DNA"/>
</dbReference>
<protein>
    <recommendedName>
        <fullName evidence="4">Dipeptidyl-peptidase V</fullName>
    </recommendedName>
</protein>
<dbReference type="STRING" id="39966.A0A369KAK6"/>
<dbReference type="Gene3D" id="3.40.50.1820">
    <property type="entry name" value="alpha/beta hydrolase"/>
    <property type="match status" value="1"/>
</dbReference>
<keyword evidence="3" id="KW-0645">Protease</keyword>
<accession>A0A369KAK6</accession>
<evidence type="ECO:0000259" key="5">
    <source>
        <dbReference type="Pfam" id="PF00326"/>
    </source>
</evidence>
<feature type="domain" description="Peptidase S9 prolyl oligopeptidase catalytic" evidence="5">
    <location>
        <begin position="497"/>
        <end position="705"/>
    </location>
</feature>
<sequence>MTISVQSPWPVQIASSQKLRDVRISPDGSMVLYQVQPFYKSDRFVSELWLAFTDVPQSARPLTNGLFYDRAGVFHPNGKQVVFLSDRHSPGRAAHIYVLGLTGGAAVQSEPAPLLSSPGTKAVLAFEISPDSRFLAFSSDDETSPEEIRKVEEKDDARVFGGRDGTTQRFARLRVYSFEKGTVSTLGGIRKDRHIESFTWSPDSKRILYRLRDGRGSEFTEREVILESVSIKNTDDPSCALGSYPRSPSGQNIWIPSGRIISLQSYEPRNPLDARALFVQHIDEAASSLNGTERMYGLSEDAVRVVNIAGTCHRHGGVAVEVCSGVETSIDVISYEKNHNLMRFTLFRTHQEAIWFGAWDARRVVDEDGNISYIFAAVLSSGVTHRPPNVYTGRVTGKGREVTETLQLSSHLQWLADAPVVATEVFQWTTRDGTVLSGVVRYPPGYDASQGRLPTVLCIHGGPYRRDILGDVPVHALDQRAKRRSIDYMPYFCNWREFLALEGYLVISPNYRGSQGRGHDFAHAASQGIGAYDWPDCESMVDEVIRRGLADPARLGVAGWSHGGSLTAWGVTKTKDRFKAAIVGAGASNWEGMVMESGSPELETEIGQSAPWGCDGLERSTRKTSPIHCVAGVATAVLILHGERDERVPVGQAIGLYRGLKRRASERGKQSAQLVIYPREPHGFVERKHAEDVLMRVLSHLDTWL</sequence>
<keyword evidence="2" id="KW-0378">Hydrolase</keyword>
<keyword evidence="7" id="KW-1185">Reference proteome</keyword>
<evidence type="ECO:0000256" key="4">
    <source>
        <dbReference type="ARBA" id="ARBA00032829"/>
    </source>
</evidence>
<dbReference type="Pfam" id="PF00326">
    <property type="entry name" value="Peptidase_S9"/>
    <property type="match status" value="1"/>
</dbReference>
<dbReference type="AlphaFoldDB" id="A0A369KAK6"/>
<evidence type="ECO:0000256" key="1">
    <source>
        <dbReference type="ARBA" id="ARBA00010040"/>
    </source>
</evidence>
<dbReference type="InterPro" id="IPR001375">
    <property type="entry name" value="Peptidase_S9_cat"/>
</dbReference>
<dbReference type="Gene3D" id="2.120.10.30">
    <property type="entry name" value="TolB, C-terminal domain"/>
    <property type="match status" value="1"/>
</dbReference>
<dbReference type="SUPFAM" id="SSF82171">
    <property type="entry name" value="DPP6 N-terminal domain-like"/>
    <property type="match status" value="1"/>
</dbReference>
<dbReference type="GO" id="GO:0004252">
    <property type="term" value="F:serine-type endopeptidase activity"/>
    <property type="evidence" value="ECO:0007669"/>
    <property type="project" value="TreeGrafter"/>
</dbReference>
<reference evidence="6" key="1">
    <citation type="submission" date="2018-04" db="EMBL/GenBank/DDBJ databases">
        <title>Whole genome sequencing of Hypsizygus marmoreus.</title>
        <authorList>
            <person name="Choi I.-G."/>
            <person name="Min B."/>
            <person name="Kim J.-G."/>
            <person name="Kim S."/>
            <person name="Oh Y.-L."/>
            <person name="Kong W.-S."/>
            <person name="Park H."/>
            <person name="Jeong J."/>
            <person name="Song E.-S."/>
        </authorList>
    </citation>
    <scope>NUCLEOTIDE SEQUENCE [LARGE SCALE GENOMIC DNA]</scope>
    <source>
        <strain evidence="6">51987-8</strain>
    </source>
</reference>
<dbReference type="PANTHER" id="PTHR42776:SF27">
    <property type="entry name" value="DIPEPTIDYL PEPTIDASE FAMILY MEMBER 6"/>
    <property type="match status" value="1"/>
</dbReference>
<gene>
    <name evidence="6" type="primary">yuxL_2</name>
    <name evidence="6" type="ORF">Hypma_014041</name>
</gene>
<dbReference type="Proteomes" id="UP000076154">
    <property type="component" value="Unassembled WGS sequence"/>
</dbReference>
<dbReference type="Pfam" id="PF07676">
    <property type="entry name" value="PD40"/>
    <property type="match status" value="2"/>
</dbReference>
<comment type="similarity">
    <text evidence="1">Belongs to the peptidase S9C family.</text>
</comment>
<dbReference type="SUPFAM" id="SSF53474">
    <property type="entry name" value="alpha/beta-Hydrolases"/>
    <property type="match status" value="1"/>
</dbReference>